<dbReference type="EMBL" id="AMFJ01000360">
    <property type="protein sequence ID" value="EKE28203.1"/>
    <property type="molecule type" value="Genomic_DNA"/>
</dbReference>
<accession>K2FZ38</accession>
<proteinExistence type="predicted"/>
<dbReference type="AlphaFoldDB" id="K2FZ38"/>
<evidence type="ECO:0000313" key="1">
    <source>
        <dbReference type="EMBL" id="EKE28203.1"/>
    </source>
</evidence>
<protein>
    <submittedName>
        <fullName evidence="1">Uncharacterized protein</fullName>
    </submittedName>
</protein>
<organism evidence="1">
    <name type="scientific">uncultured bacterium</name>
    <name type="common">gcode 4</name>
    <dbReference type="NCBI Taxonomy" id="1234023"/>
    <lineage>
        <taxon>Bacteria</taxon>
        <taxon>environmental samples</taxon>
    </lineage>
</organism>
<sequence length="81" mass="9807">MALLIISSKLMDYKKPEYIFFRFFYSIKRSLWNATIITKAMQSDNAEYAEYEFAGIAYRIWHLIIRSYAKDVREMHILKSR</sequence>
<gene>
    <name evidence="1" type="ORF">ACD_3C00086G0047</name>
</gene>
<comment type="caution">
    <text evidence="1">The sequence shown here is derived from an EMBL/GenBank/DDBJ whole genome shotgun (WGS) entry which is preliminary data.</text>
</comment>
<reference evidence="1" key="1">
    <citation type="journal article" date="2012" name="Science">
        <title>Fermentation, hydrogen, and sulfur metabolism in multiple uncultivated bacterial phyla.</title>
        <authorList>
            <person name="Wrighton K.C."/>
            <person name="Thomas B.C."/>
            <person name="Sharon I."/>
            <person name="Miller C.S."/>
            <person name="Castelle C.J."/>
            <person name="VerBerkmoes N.C."/>
            <person name="Wilkins M.J."/>
            <person name="Hettich R.L."/>
            <person name="Lipton M.S."/>
            <person name="Williams K.H."/>
            <person name="Long P.E."/>
            <person name="Banfield J.F."/>
        </authorList>
    </citation>
    <scope>NUCLEOTIDE SEQUENCE [LARGE SCALE GENOMIC DNA]</scope>
</reference>
<name>K2FZ38_9BACT</name>